<dbReference type="Pfam" id="PF10979">
    <property type="entry name" value="DUF2786"/>
    <property type="match status" value="1"/>
</dbReference>
<protein>
    <recommendedName>
        <fullName evidence="5">DUF2786 domain-containing protein</fullName>
    </recommendedName>
</protein>
<organism evidence="3 4">
    <name type="scientific">Methylogaea oryzae</name>
    <dbReference type="NCBI Taxonomy" id="1295382"/>
    <lineage>
        <taxon>Bacteria</taxon>
        <taxon>Pseudomonadati</taxon>
        <taxon>Pseudomonadota</taxon>
        <taxon>Gammaproteobacteria</taxon>
        <taxon>Methylococcales</taxon>
        <taxon>Methylococcaceae</taxon>
        <taxon>Methylogaea</taxon>
    </lineage>
</organism>
<evidence type="ECO:0000313" key="4">
    <source>
        <dbReference type="Proteomes" id="UP000824988"/>
    </source>
</evidence>
<reference evidence="3" key="1">
    <citation type="submission" date="2019-06" db="EMBL/GenBank/DDBJ databases">
        <title>Complete genome sequence of Methylogaea oryzae strain JCM16910.</title>
        <authorList>
            <person name="Asakawa S."/>
        </authorList>
    </citation>
    <scope>NUCLEOTIDE SEQUENCE</scope>
    <source>
        <strain evidence="3">E10</strain>
    </source>
</reference>
<dbReference type="InterPro" id="IPR016868">
    <property type="entry name" value="Phage_B3_Orf5"/>
</dbReference>
<sequence length="227" mass="24379">MDKDKALAKIKKCLRLAASANANEAATAMRQAQALMEQYGIEHSDVLASEAAEAKAKAGATKTPAMWENRLADLVARSFGCDLIFDSVPGCSGDWLFIGIGPKAEVASYAFGVLLRQCKAERAKHIKTKLKRCKPATKTQRADEFCTGWVFSVASTIRTFARSEEDTAIINAYTDKRFTGLGTLKASDRSGSRDYGDAMHGHLAGRNARLDHGVGAVGGAQERIGHG</sequence>
<feature type="domain" description="DUF2786" evidence="1">
    <location>
        <begin position="5"/>
        <end position="43"/>
    </location>
</feature>
<evidence type="ECO:0008006" key="5">
    <source>
        <dbReference type="Google" id="ProtNLM"/>
    </source>
</evidence>
<keyword evidence="4" id="KW-1185">Reference proteome</keyword>
<dbReference type="InterPro" id="IPR055592">
    <property type="entry name" value="DUF7168"/>
</dbReference>
<feature type="domain" description="DUF7168" evidence="2">
    <location>
        <begin position="50"/>
        <end position="189"/>
    </location>
</feature>
<name>A0A8D4VNR4_9GAMM</name>
<evidence type="ECO:0000313" key="3">
    <source>
        <dbReference type="EMBL" id="BBL69730.1"/>
    </source>
</evidence>
<dbReference type="InterPro" id="IPR024498">
    <property type="entry name" value="DUF2786"/>
</dbReference>
<proteinExistence type="predicted"/>
<dbReference type="PIRSF" id="PIRSF028111">
    <property type="entry name" value="UCP028111"/>
    <property type="match status" value="1"/>
</dbReference>
<dbReference type="EMBL" id="AP019782">
    <property type="protein sequence ID" value="BBL69730.1"/>
    <property type="molecule type" value="Genomic_DNA"/>
</dbReference>
<dbReference type="Pfam" id="PF23771">
    <property type="entry name" value="DUF7168"/>
    <property type="match status" value="1"/>
</dbReference>
<dbReference type="AlphaFoldDB" id="A0A8D4VNR4"/>
<dbReference type="Proteomes" id="UP000824988">
    <property type="component" value="Chromosome"/>
</dbReference>
<evidence type="ECO:0000259" key="1">
    <source>
        <dbReference type="Pfam" id="PF10979"/>
    </source>
</evidence>
<accession>A0A8D4VNR4</accession>
<dbReference type="RefSeq" id="WP_221048024.1">
    <property type="nucleotide sequence ID" value="NZ_AP019782.1"/>
</dbReference>
<dbReference type="KEGG" id="moz:MoryE10_03360"/>
<evidence type="ECO:0000259" key="2">
    <source>
        <dbReference type="Pfam" id="PF23771"/>
    </source>
</evidence>
<gene>
    <name evidence="3" type="ORF">MoryE10_03360</name>
</gene>